<evidence type="ECO:0000313" key="2">
    <source>
        <dbReference type="Proteomes" id="UP000000683"/>
    </source>
</evidence>
<accession>F5Z7H0</accession>
<protein>
    <submittedName>
        <fullName evidence="1">Uncharacterized protein</fullName>
    </submittedName>
</protein>
<dbReference type="AlphaFoldDB" id="F5Z7H0"/>
<organism evidence="1 2">
    <name type="scientific">Alteromonas naphthalenivorans</name>
    <dbReference type="NCBI Taxonomy" id="715451"/>
    <lineage>
        <taxon>Bacteria</taxon>
        <taxon>Pseudomonadati</taxon>
        <taxon>Pseudomonadota</taxon>
        <taxon>Gammaproteobacteria</taxon>
        <taxon>Alteromonadales</taxon>
        <taxon>Alteromonadaceae</taxon>
        <taxon>Alteromonas/Salinimonas group</taxon>
        <taxon>Alteromonas</taxon>
    </lineage>
</organism>
<gene>
    <name evidence="1" type="ordered locus">ambt_07400</name>
</gene>
<dbReference type="EMBL" id="CP002339">
    <property type="protein sequence ID" value="AEF03013.1"/>
    <property type="molecule type" value="Genomic_DNA"/>
</dbReference>
<evidence type="ECO:0000313" key="1">
    <source>
        <dbReference type="EMBL" id="AEF03013.1"/>
    </source>
</evidence>
<dbReference type="RefSeq" id="WP_013783953.1">
    <property type="nucleotide sequence ID" value="NC_015554.1"/>
</dbReference>
<proteinExistence type="predicted"/>
<dbReference type="Proteomes" id="UP000000683">
    <property type="component" value="Chromosome"/>
</dbReference>
<reference evidence="1 2" key="1">
    <citation type="journal article" date="2011" name="J. Bacteriol.">
        <title>Complete genome sequence of the polycyclic aromatic hydrocarbon-degrading bacterium Alteromonas sp. strain SN2.</title>
        <authorList>
            <person name="Jin H.M."/>
            <person name="Jeong H."/>
            <person name="Moon E.J."/>
            <person name="Math R.K."/>
            <person name="Lee K."/>
            <person name="Kim H.J."/>
            <person name="Jeon C.O."/>
            <person name="Oh T.K."/>
            <person name="Kim J.F."/>
        </authorList>
    </citation>
    <scope>NUCLEOTIDE SEQUENCE [LARGE SCALE GENOMIC DNA]</scope>
    <source>
        <strain evidence="2">JCM 17741 / KACC 18427 / KCTC 11700BP / SN2</strain>
    </source>
</reference>
<keyword evidence="2" id="KW-1185">Reference proteome</keyword>
<dbReference type="HOGENOM" id="CLU_2713446_0_0_6"/>
<dbReference type="eggNOG" id="ENOG50335EK">
    <property type="taxonomic scope" value="Bacteria"/>
</dbReference>
<dbReference type="KEGG" id="alt:ambt_07400"/>
<name>F5Z7H0_ALTNA</name>
<sequence>MNKIGDHECEECGELKAQWGYGSKNDGKSYHIDLCENCFSVALAALRDHRKRIVMFDYAQEQPDDKFGVAKN</sequence>